<feature type="coiled-coil region" evidence="1">
    <location>
        <begin position="327"/>
        <end position="404"/>
    </location>
</feature>
<dbReference type="AlphaFoldDB" id="A0A0K3CGZ2"/>
<evidence type="ECO:0000256" key="1">
    <source>
        <dbReference type="SAM" id="Coils"/>
    </source>
</evidence>
<feature type="coiled-coil region" evidence="1">
    <location>
        <begin position="551"/>
        <end position="666"/>
    </location>
</feature>
<dbReference type="STRING" id="5286.A0A0K3CGZ2"/>
<feature type="coiled-coil region" evidence="1">
    <location>
        <begin position="742"/>
        <end position="769"/>
    </location>
</feature>
<accession>A0A0K3CGZ2</accession>
<protein>
    <submittedName>
        <fullName evidence="3">FGENESH: predicted gene_9.191 protein</fullName>
    </submittedName>
</protein>
<feature type="region of interest" description="Disordered" evidence="2">
    <location>
        <begin position="91"/>
        <end position="139"/>
    </location>
</feature>
<evidence type="ECO:0000313" key="3">
    <source>
        <dbReference type="EMBL" id="CTR08984.1"/>
    </source>
</evidence>
<gene>
    <name evidence="3" type="primary">FGENESH: predicted gene_9.191</name>
    <name evidence="3" type="ORF">BN2166_0048450</name>
</gene>
<feature type="compositionally biased region" description="Low complexity" evidence="2">
    <location>
        <begin position="693"/>
        <end position="703"/>
    </location>
</feature>
<dbReference type="PANTHER" id="PTHR23159:SF31">
    <property type="entry name" value="CENTROSOME-ASSOCIATED PROTEIN CEP250 ISOFORM X1"/>
    <property type="match status" value="1"/>
</dbReference>
<organism evidence="3 4">
    <name type="scientific">Rhodotorula toruloides</name>
    <name type="common">Yeast</name>
    <name type="synonym">Rhodosporidium toruloides</name>
    <dbReference type="NCBI Taxonomy" id="5286"/>
    <lineage>
        <taxon>Eukaryota</taxon>
        <taxon>Fungi</taxon>
        <taxon>Dikarya</taxon>
        <taxon>Basidiomycota</taxon>
        <taxon>Pucciniomycotina</taxon>
        <taxon>Microbotryomycetes</taxon>
        <taxon>Sporidiobolales</taxon>
        <taxon>Sporidiobolaceae</taxon>
        <taxon>Rhodotorula</taxon>
    </lineage>
</organism>
<feature type="region of interest" description="Disordered" evidence="2">
    <location>
        <begin position="491"/>
        <end position="544"/>
    </location>
</feature>
<name>A0A0K3CGZ2_RHOTO</name>
<sequence length="773" mass="85170">MSNIAQRDLMKPRKLEELQKEATVAKGGSGAIKELQKQIAELRAELAESQAQVGVAIAERDAARKGDYVPGLSAEESEKLQAQLASLKEEYEQKQAEFEEQLAEAEKRADEAEEAAAAAHEEAVNKAAATPAEADGELKKKADLAEQERARLAEQLSSTKLQLAQVEELKARESQRRARQLKHAEERAERARDELLSVWEAAERGGFTANGQNKFVQRAMELEKQCTTLQERVHTLEESGLEAKLKVANIIATRYHDLIQRLRLSDDEVSTILKDGVKWPVDKTEDGKLVNVLDLVARAASAPSSAASASPVASPAATKAVNGAKPDAELLKQNKDLRKKVTKLEEQLKTIESKHQNKLKQLEQALKRIVSENSSQFAKLDQEREEAEASLARIADRFDKAKTEYETTTSQLLARISTLEAGSRTPDNARNNSKQDNDIAVLRCRFEDTIGQARMRTEELEKQVESKIAELEELEKDRDRYRDELAAAREALHKSEARVPRPASRGTSRTGSPAPGSPVAEKRTIKQQPEEDKPNGPARTRSETEELAWLQQQKLNVVEGLEKERARLESELSRQTQIAQDALVEAGKMREELTQLQNSKAAASGETESEKQRLEVELGAQAQLALEQARDLERQRDELANMARAISDLERERTRLREELATVVGSTERDKAQSNAAISHLQQRLASAGVPDSSSPTPLAASALPASPAMSAAPSVAAPLMSATPSLAGAPMAITGQVRLLVEHLRKTNSELNKEIATLRDENTTLMVRLAGL</sequence>
<dbReference type="EMBL" id="CWKI01000009">
    <property type="protein sequence ID" value="CTR08984.1"/>
    <property type="molecule type" value="Genomic_DNA"/>
</dbReference>
<feature type="compositionally biased region" description="Low complexity" evidence="2">
    <location>
        <begin position="304"/>
        <end position="317"/>
    </location>
</feature>
<dbReference type="PANTHER" id="PTHR23159">
    <property type="entry name" value="CENTROSOMAL PROTEIN 2"/>
    <property type="match status" value="1"/>
</dbReference>
<proteinExistence type="predicted"/>
<reference evidence="3 4" key="1">
    <citation type="submission" date="2015-07" db="EMBL/GenBank/DDBJ databases">
        <authorList>
            <person name="Cajimat M.N.B."/>
            <person name="Milazzo M.L."/>
            <person name="Fulhorst C.F."/>
        </authorList>
    </citation>
    <scope>NUCLEOTIDE SEQUENCE [LARGE SCALE GENOMIC DNA]</scope>
    <source>
        <strain evidence="3">Single colony</strain>
    </source>
</reference>
<feature type="region of interest" description="Disordered" evidence="2">
    <location>
        <begin position="304"/>
        <end position="325"/>
    </location>
</feature>
<keyword evidence="1" id="KW-0175">Coiled coil</keyword>
<evidence type="ECO:0000256" key="2">
    <source>
        <dbReference type="SAM" id="MobiDB-lite"/>
    </source>
</evidence>
<evidence type="ECO:0000313" key="4">
    <source>
        <dbReference type="Proteomes" id="UP000199069"/>
    </source>
</evidence>
<feature type="compositionally biased region" description="Basic and acidic residues" evidence="2">
    <location>
        <begin position="520"/>
        <end position="544"/>
    </location>
</feature>
<feature type="region of interest" description="Disordered" evidence="2">
    <location>
        <begin position="683"/>
        <end position="703"/>
    </location>
</feature>
<keyword evidence="4" id="KW-1185">Reference proteome</keyword>
<dbReference type="OMA" id="ESHEVHQ"/>
<dbReference type="Proteomes" id="UP000199069">
    <property type="component" value="Unassembled WGS sequence"/>
</dbReference>